<keyword evidence="3" id="KW-1185">Reference proteome</keyword>
<dbReference type="Proteomes" id="UP000092460">
    <property type="component" value="Unassembled WGS sequence"/>
</dbReference>
<dbReference type="EnsemblMetazoa" id="GPPI045210-RA">
    <property type="protein sequence ID" value="GPPI045210-PA"/>
    <property type="gene ID" value="GPPI045210"/>
</dbReference>
<name>A0A1B0BZM3_9MUSC</name>
<dbReference type="AlphaFoldDB" id="A0A1B0BZM3"/>
<feature type="transmembrane region" description="Helical" evidence="1">
    <location>
        <begin position="82"/>
        <end position="98"/>
    </location>
</feature>
<keyword evidence="1" id="KW-0472">Membrane</keyword>
<organism evidence="2 3">
    <name type="scientific">Glossina palpalis gambiensis</name>
    <dbReference type="NCBI Taxonomy" id="67801"/>
    <lineage>
        <taxon>Eukaryota</taxon>
        <taxon>Metazoa</taxon>
        <taxon>Ecdysozoa</taxon>
        <taxon>Arthropoda</taxon>
        <taxon>Hexapoda</taxon>
        <taxon>Insecta</taxon>
        <taxon>Pterygota</taxon>
        <taxon>Neoptera</taxon>
        <taxon>Endopterygota</taxon>
        <taxon>Diptera</taxon>
        <taxon>Brachycera</taxon>
        <taxon>Muscomorpha</taxon>
        <taxon>Hippoboscoidea</taxon>
        <taxon>Glossinidae</taxon>
        <taxon>Glossina</taxon>
    </lineage>
</organism>
<protein>
    <submittedName>
        <fullName evidence="2">Uncharacterized protein</fullName>
    </submittedName>
</protein>
<proteinExistence type="predicted"/>
<accession>A0A1B0BZM3</accession>
<sequence length="99" mass="11242">MEDEMKVMNNARKVTITVVSRNAIYETSIKTVIKGRYNVMEKAHKAVLVSVANLTPTDRGPITMESINRKSSKRKFTQKKKRTLMVLLLLSAIVMMTIT</sequence>
<keyword evidence="1" id="KW-0812">Transmembrane</keyword>
<dbReference type="VEuPathDB" id="VectorBase:GPPI045210"/>
<evidence type="ECO:0000256" key="1">
    <source>
        <dbReference type="SAM" id="Phobius"/>
    </source>
</evidence>
<reference evidence="3" key="1">
    <citation type="submission" date="2015-01" db="EMBL/GenBank/DDBJ databases">
        <authorList>
            <person name="Aksoy S."/>
            <person name="Warren W."/>
            <person name="Wilson R.K."/>
        </authorList>
    </citation>
    <scope>NUCLEOTIDE SEQUENCE [LARGE SCALE GENOMIC DNA]</scope>
    <source>
        <strain evidence="3">IAEA</strain>
    </source>
</reference>
<evidence type="ECO:0000313" key="2">
    <source>
        <dbReference type="EnsemblMetazoa" id="GPPI045210-PA"/>
    </source>
</evidence>
<dbReference type="EMBL" id="JXJN01023185">
    <property type="status" value="NOT_ANNOTATED_CDS"/>
    <property type="molecule type" value="Genomic_DNA"/>
</dbReference>
<evidence type="ECO:0000313" key="3">
    <source>
        <dbReference type="Proteomes" id="UP000092460"/>
    </source>
</evidence>
<keyword evidence="1" id="KW-1133">Transmembrane helix</keyword>
<reference evidence="2" key="2">
    <citation type="submission" date="2020-05" db="UniProtKB">
        <authorList>
            <consortium name="EnsemblMetazoa"/>
        </authorList>
    </citation>
    <scope>IDENTIFICATION</scope>
    <source>
        <strain evidence="2">IAEA</strain>
    </source>
</reference>